<feature type="transmembrane region" description="Helical" evidence="1">
    <location>
        <begin position="31"/>
        <end position="50"/>
    </location>
</feature>
<sequence length="67" mass="7321">MALALTVGALAIAAIIFFWVLRLVRSTIKAAFLTGLFLLGLWLVFGIGPMDVWETIRSWLPGFLGGK</sequence>
<evidence type="ECO:0000313" key="3">
    <source>
        <dbReference type="Proteomes" id="UP000249354"/>
    </source>
</evidence>
<reference evidence="3" key="1">
    <citation type="submission" date="2018-04" db="EMBL/GenBank/DDBJ databases">
        <authorList>
            <person name="Cornet L."/>
        </authorList>
    </citation>
    <scope>NUCLEOTIDE SEQUENCE [LARGE SCALE GENOMIC DNA]</scope>
</reference>
<gene>
    <name evidence="2" type="ORF">DCF25_19885</name>
</gene>
<reference evidence="2 3" key="2">
    <citation type="submission" date="2018-06" db="EMBL/GenBank/DDBJ databases">
        <title>Metagenomic assembly of (sub)arctic Cyanobacteria and their associated microbiome from non-axenic cultures.</title>
        <authorList>
            <person name="Baurain D."/>
        </authorList>
    </citation>
    <scope>NUCLEOTIDE SEQUENCE [LARGE SCALE GENOMIC DNA]</scope>
    <source>
        <strain evidence="2">ULC129bin1</strain>
    </source>
</reference>
<dbReference type="Proteomes" id="UP000249354">
    <property type="component" value="Unassembled WGS sequence"/>
</dbReference>
<evidence type="ECO:0000256" key="1">
    <source>
        <dbReference type="SAM" id="Phobius"/>
    </source>
</evidence>
<dbReference type="AlphaFoldDB" id="A0A2W4TW68"/>
<organism evidence="2 3">
    <name type="scientific">Leptolyngbya foveolarum</name>
    <dbReference type="NCBI Taxonomy" id="47253"/>
    <lineage>
        <taxon>Bacteria</taxon>
        <taxon>Bacillati</taxon>
        <taxon>Cyanobacteriota</taxon>
        <taxon>Cyanophyceae</taxon>
        <taxon>Leptolyngbyales</taxon>
        <taxon>Leptolyngbyaceae</taxon>
        <taxon>Leptolyngbya group</taxon>
        <taxon>Leptolyngbya</taxon>
    </lineage>
</organism>
<accession>A0A2W4TW68</accession>
<evidence type="ECO:0000313" key="2">
    <source>
        <dbReference type="EMBL" id="PZO11197.1"/>
    </source>
</evidence>
<proteinExistence type="predicted"/>
<name>A0A2W4TW68_9CYAN</name>
<protein>
    <submittedName>
        <fullName evidence="2">Uncharacterized protein</fullName>
    </submittedName>
</protein>
<keyword evidence="1" id="KW-1133">Transmembrane helix</keyword>
<keyword evidence="1" id="KW-0812">Transmembrane</keyword>
<feature type="transmembrane region" description="Helical" evidence="1">
    <location>
        <begin position="6"/>
        <end position="24"/>
    </location>
</feature>
<comment type="caution">
    <text evidence="2">The sequence shown here is derived from an EMBL/GenBank/DDBJ whole genome shotgun (WGS) entry which is preliminary data.</text>
</comment>
<keyword evidence="1" id="KW-0472">Membrane</keyword>
<dbReference type="EMBL" id="QBMC01000198">
    <property type="protein sequence ID" value="PZO11197.1"/>
    <property type="molecule type" value="Genomic_DNA"/>
</dbReference>